<keyword evidence="3" id="KW-1227">Viral tail protein</keyword>
<evidence type="ECO:0000256" key="2">
    <source>
        <dbReference type="ARBA" id="ARBA00022595"/>
    </source>
</evidence>
<organism evidence="9">
    <name type="scientific">uncultured Caudovirales phage</name>
    <dbReference type="NCBI Taxonomy" id="2100421"/>
    <lineage>
        <taxon>Viruses</taxon>
        <taxon>Duplodnaviria</taxon>
        <taxon>Heunggongvirae</taxon>
        <taxon>Uroviricota</taxon>
        <taxon>Caudoviricetes</taxon>
        <taxon>Peduoviridae</taxon>
        <taxon>Maltschvirus</taxon>
        <taxon>Maltschvirus maltsch</taxon>
    </lineage>
</organism>
<proteinExistence type="inferred from homology"/>
<keyword evidence="5" id="KW-0946">Virion</keyword>
<keyword evidence="5" id="KW-1229">Viral tail sheath protein</keyword>
<reference evidence="9" key="1">
    <citation type="submission" date="2020-04" db="EMBL/GenBank/DDBJ databases">
        <authorList>
            <person name="Chiriac C."/>
            <person name="Salcher M."/>
            <person name="Ghai R."/>
            <person name="Kavagutti S V."/>
        </authorList>
    </citation>
    <scope>NUCLEOTIDE SEQUENCE</scope>
</reference>
<dbReference type="Pfam" id="PF17482">
    <property type="entry name" value="Phage_sheath_1C"/>
    <property type="match status" value="1"/>
</dbReference>
<keyword evidence="7" id="KW-1160">Virus entry into host cell</keyword>
<dbReference type="PANTHER" id="PTHR35861:SF1">
    <property type="entry name" value="PHAGE TAIL SHEATH PROTEIN"/>
    <property type="match status" value="1"/>
</dbReference>
<keyword evidence="6" id="KW-1171">Viral genome ejection through host cell envelope</keyword>
<evidence type="ECO:0000256" key="4">
    <source>
        <dbReference type="ARBA" id="ARBA00022766"/>
    </source>
</evidence>
<dbReference type="InterPro" id="IPR052042">
    <property type="entry name" value="Tail_sheath_structural"/>
</dbReference>
<evidence type="ECO:0000256" key="1">
    <source>
        <dbReference type="ARBA" id="ARBA00008005"/>
    </source>
</evidence>
<gene>
    <name evidence="9" type="ORF">UFOVP629_8</name>
</gene>
<evidence type="ECO:0000256" key="7">
    <source>
        <dbReference type="ARBA" id="ARBA00023296"/>
    </source>
</evidence>
<feature type="domain" description="Tail sheath protein C-terminal" evidence="8">
    <location>
        <begin position="413"/>
        <end position="511"/>
    </location>
</feature>
<dbReference type="PANTHER" id="PTHR35861">
    <property type="match status" value="1"/>
</dbReference>
<evidence type="ECO:0000256" key="6">
    <source>
        <dbReference type="ARBA" id="ARBA00023009"/>
    </source>
</evidence>
<evidence type="ECO:0000313" key="9">
    <source>
        <dbReference type="EMBL" id="CAB4154215.1"/>
    </source>
</evidence>
<evidence type="ECO:0000256" key="5">
    <source>
        <dbReference type="ARBA" id="ARBA00023003"/>
    </source>
</evidence>
<sequence length="525" mass="55168">MATYSTPGVYVSESTLANQVQRSNTADSTAVFFGTAPRGPLSATLINSWSSFKAIYGDISSTHELGYSVYHFFANGGRETYIVRVLHTSGSGTLATTATAVLPYYPTGSGSASGSLLTLSALSAGAWADGTATNKGLSLKVNSDSRVGAVSPTATVIPTFNLTVYLDGVEVERWNEISTDPANNRYAPTVLNNYSQYVANVYVGASAGSVTAASATWEFITTEKKFSASVDGTDVANVDYTNAISSKLENIEGVLILNAVGQTSSTVVNALIAKAESRGNSFVVIDPSTAPDAATIGAGTVQAYTASSYAAVYYPMLQMADPTKTGPAAIRSTYPGGAVVGAYIRSEIARTVAKAPAGYGVDIRNAFGLTSQLTPTEVDTLYATYGVNLFKSVAGAGVIINGTRTLDKLSPGKYIPIRRSLNYLKQALKEATQFAVFEPNDQRLYDRISMTASALLGEFWRAGGLKGGTSSDAFYVVCNNTNNTSTTVNNGEVRLEVGVALQYPAEFIVINLSQWTGGSNTVSNL</sequence>
<dbReference type="EMBL" id="LR796612">
    <property type="protein sequence ID" value="CAB4154215.1"/>
    <property type="molecule type" value="Genomic_DNA"/>
</dbReference>
<accession>A0A6J5NAT0</accession>
<protein>
    <submittedName>
        <fullName evidence="9">COG3497 Phage tail sheath protein FI</fullName>
    </submittedName>
</protein>
<evidence type="ECO:0000256" key="3">
    <source>
        <dbReference type="ARBA" id="ARBA00022732"/>
    </source>
</evidence>
<dbReference type="Gene3D" id="3.40.50.11780">
    <property type="match status" value="2"/>
</dbReference>
<dbReference type="GO" id="GO:0099000">
    <property type="term" value="P:symbiont genome ejection through host cell envelope, contractile tail mechanism"/>
    <property type="evidence" value="ECO:0007669"/>
    <property type="project" value="UniProtKB-KW"/>
</dbReference>
<evidence type="ECO:0000259" key="8">
    <source>
        <dbReference type="Pfam" id="PF17482"/>
    </source>
</evidence>
<dbReference type="InterPro" id="IPR020287">
    <property type="entry name" value="Tail_sheath_C"/>
</dbReference>
<name>A0A6J5NAT0_9CAUD</name>
<dbReference type="GO" id="GO:0098027">
    <property type="term" value="C:virus tail, sheath"/>
    <property type="evidence" value="ECO:0007669"/>
    <property type="project" value="UniProtKB-KW"/>
</dbReference>
<keyword evidence="2" id="KW-1162">Viral penetration into host cytoplasm</keyword>
<keyword evidence="4" id="KW-1242">Viral contractile tail ejection system</keyword>
<comment type="similarity">
    <text evidence="1">Belongs to the myoviridae tail sheath protein family.</text>
</comment>